<feature type="compositionally biased region" description="Basic and acidic residues" evidence="11">
    <location>
        <begin position="502"/>
        <end position="530"/>
    </location>
</feature>
<evidence type="ECO:0000256" key="3">
    <source>
        <dbReference type="ARBA" id="ARBA00022692"/>
    </source>
</evidence>
<keyword evidence="7" id="KW-0460">Magnesium</keyword>
<keyword evidence="4" id="KW-0479">Metal-binding</keyword>
<accession>A0ABQ7S9H4</accession>
<organism evidence="15 16">
    <name type="scientific">Fragariocoptes setiger</name>
    <dbReference type="NCBI Taxonomy" id="1670756"/>
    <lineage>
        <taxon>Eukaryota</taxon>
        <taxon>Metazoa</taxon>
        <taxon>Ecdysozoa</taxon>
        <taxon>Arthropoda</taxon>
        <taxon>Chelicerata</taxon>
        <taxon>Arachnida</taxon>
        <taxon>Acari</taxon>
        <taxon>Acariformes</taxon>
        <taxon>Trombidiformes</taxon>
        <taxon>Prostigmata</taxon>
        <taxon>Eupodina</taxon>
        <taxon>Eriophyoidea</taxon>
        <taxon>Phytoptidae</taxon>
        <taxon>Fragariocoptes</taxon>
    </lineage>
</organism>
<dbReference type="SFLD" id="SFLDG00002">
    <property type="entry name" value="C1.7:_P-type_atpase_like"/>
    <property type="match status" value="1"/>
</dbReference>
<keyword evidence="9 12" id="KW-1133">Transmembrane helix</keyword>
<feature type="domain" description="P5A-ATPase transmembrane helical hairpin" evidence="14">
    <location>
        <begin position="17"/>
        <end position="86"/>
    </location>
</feature>
<evidence type="ECO:0000313" key="16">
    <source>
        <dbReference type="Proteomes" id="UP000825002"/>
    </source>
</evidence>
<gene>
    <name evidence="15" type="primary">Atp13a1</name>
    <name evidence="15" type="ORF">GZH46_01468</name>
</gene>
<dbReference type="EMBL" id="JAIFTH010000264">
    <property type="protein sequence ID" value="KAG9509998.1"/>
    <property type="molecule type" value="Genomic_DNA"/>
</dbReference>
<dbReference type="Proteomes" id="UP000825002">
    <property type="component" value="Unassembled WGS sequence"/>
</dbReference>
<keyword evidence="5" id="KW-0547">Nucleotide-binding</keyword>
<feature type="transmembrane region" description="Helical" evidence="12">
    <location>
        <begin position="1141"/>
        <end position="1161"/>
    </location>
</feature>
<evidence type="ECO:0000256" key="2">
    <source>
        <dbReference type="ARBA" id="ARBA00006000"/>
    </source>
</evidence>
<name>A0ABQ7S9H4_9ACAR</name>
<dbReference type="PANTHER" id="PTHR45630:SF7">
    <property type="entry name" value="ENDOPLASMIC RETICULUM TRANSMEMBRANE HELIX TRANSLOCASE"/>
    <property type="match status" value="1"/>
</dbReference>
<dbReference type="NCBIfam" id="TIGR01494">
    <property type="entry name" value="ATPase_P-type"/>
    <property type="match status" value="2"/>
</dbReference>
<comment type="subcellular location">
    <subcellularLocation>
        <location evidence="1">Membrane</location>
        <topology evidence="1">Multi-pass membrane protein</topology>
    </subcellularLocation>
</comment>
<feature type="transmembrane region" description="Helical" evidence="12">
    <location>
        <begin position="390"/>
        <end position="409"/>
    </location>
</feature>
<dbReference type="PANTHER" id="PTHR45630">
    <property type="entry name" value="CATION-TRANSPORTING ATPASE-RELATED"/>
    <property type="match status" value="1"/>
</dbReference>
<feature type="domain" description="P-type ATPase A" evidence="13">
    <location>
        <begin position="250"/>
        <end position="374"/>
    </location>
</feature>
<dbReference type="InterPro" id="IPR008250">
    <property type="entry name" value="ATPase_P-typ_transduc_dom_A_sf"/>
</dbReference>
<evidence type="ECO:0000256" key="11">
    <source>
        <dbReference type="SAM" id="MobiDB-lite"/>
    </source>
</evidence>
<evidence type="ECO:0000313" key="15">
    <source>
        <dbReference type="EMBL" id="KAG9509998.1"/>
    </source>
</evidence>
<feature type="transmembrane region" description="Helical" evidence="12">
    <location>
        <begin position="54"/>
        <end position="76"/>
    </location>
</feature>
<dbReference type="PROSITE" id="PS00154">
    <property type="entry name" value="ATPASE_E1_E2"/>
    <property type="match status" value="1"/>
</dbReference>
<dbReference type="SUPFAM" id="SSF81665">
    <property type="entry name" value="Calcium ATPase, transmembrane domain M"/>
    <property type="match status" value="1"/>
</dbReference>
<feature type="region of interest" description="Disordered" evidence="11">
    <location>
        <begin position="916"/>
        <end position="969"/>
    </location>
</feature>
<dbReference type="InterPro" id="IPR001757">
    <property type="entry name" value="P_typ_ATPase"/>
</dbReference>
<dbReference type="InterPro" id="IPR023299">
    <property type="entry name" value="ATPase_P-typ_cyto_dom_N"/>
</dbReference>
<dbReference type="Pfam" id="PF13246">
    <property type="entry name" value="Cation_ATPase"/>
    <property type="match status" value="1"/>
</dbReference>
<dbReference type="InterPro" id="IPR059000">
    <property type="entry name" value="ATPase_P-type_domA"/>
</dbReference>
<dbReference type="SUPFAM" id="SSF56784">
    <property type="entry name" value="HAD-like"/>
    <property type="match status" value="1"/>
</dbReference>
<dbReference type="SUPFAM" id="SSF81653">
    <property type="entry name" value="Calcium ATPase, transduction domain A"/>
    <property type="match status" value="1"/>
</dbReference>
<protein>
    <submittedName>
        <fullName evidence="15">Manganese-transporting ATPase 13A1</fullName>
    </submittedName>
</protein>
<dbReference type="InterPro" id="IPR006544">
    <property type="entry name" value="P-type_TPase_V"/>
</dbReference>
<evidence type="ECO:0000256" key="6">
    <source>
        <dbReference type="ARBA" id="ARBA00022840"/>
    </source>
</evidence>
<keyword evidence="8" id="KW-1278">Translocase</keyword>
<evidence type="ECO:0000256" key="8">
    <source>
        <dbReference type="ARBA" id="ARBA00022967"/>
    </source>
</evidence>
<dbReference type="InterPro" id="IPR044492">
    <property type="entry name" value="P_typ_ATPase_HD_dom"/>
</dbReference>
<dbReference type="InterPro" id="IPR018303">
    <property type="entry name" value="ATPase_P-typ_P_site"/>
</dbReference>
<dbReference type="NCBIfam" id="TIGR01657">
    <property type="entry name" value="P-ATPase-V"/>
    <property type="match status" value="1"/>
</dbReference>
<dbReference type="Gene3D" id="2.70.150.10">
    <property type="entry name" value="Calcium-transporting ATPase, cytoplasmic transduction domain A"/>
    <property type="match status" value="1"/>
</dbReference>
<evidence type="ECO:0000256" key="7">
    <source>
        <dbReference type="ARBA" id="ARBA00022842"/>
    </source>
</evidence>
<evidence type="ECO:0000256" key="9">
    <source>
        <dbReference type="ARBA" id="ARBA00022989"/>
    </source>
</evidence>
<keyword evidence="16" id="KW-1185">Reference proteome</keyword>
<feature type="transmembrane region" description="Helical" evidence="12">
    <location>
        <begin position="215"/>
        <end position="233"/>
    </location>
</feature>
<feature type="transmembrane region" description="Helical" evidence="12">
    <location>
        <begin position="1269"/>
        <end position="1288"/>
    </location>
</feature>
<dbReference type="Pfam" id="PF23143">
    <property type="entry name" value="2TM_P5A-ATPase"/>
    <property type="match status" value="1"/>
</dbReference>
<feature type="region of interest" description="Disordered" evidence="11">
    <location>
        <begin position="499"/>
        <end position="530"/>
    </location>
</feature>
<evidence type="ECO:0000259" key="13">
    <source>
        <dbReference type="Pfam" id="PF00122"/>
    </source>
</evidence>
<feature type="compositionally biased region" description="Low complexity" evidence="11">
    <location>
        <begin position="916"/>
        <end position="963"/>
    </location>
</feature>
<evidence type="ECO:0000256" key="4">
    <source>
        <dbReference type="ARBA" id="ARBA00022723"/>
    </source>
</evidence>
<evidence type="ECO:0000256" key="1">
    <source>
        <dbReference type="ARBA" id="ARBA00004141"/>
    </source>
</evidence>
<feature type="transmembrane region" description="Helical" evidence="12">
    <location>
        <begin position="1240"/>
        <end position="1257"/>
    </location>
</feature>
<dbReference type="PRINTS" id="PR00119">
    <property type="entry name" value="CATATPASE"/>
</dbReference>
<comment type="caution">
    <text evidence="15">The sequence shown here is derived from an EMBL/GenBank/DDBJ whole genome shotgun (WGS) entry which is preliminary data.</text>
</comment>
<dbReference type="Gene3D" id="3.40.1110.10">
    <property type="entry name" value="Calcium-transporting ATPase, cytoplasmic domain N"/>
    <property type="match status" value="1"/>
</dbReference>
<dbReference type="SFLD" id="SFLDF00027">
    <property type="entry name" value="p-type_atpase"/>
    <property type="match status" value="1"/>
</dbReference>
<comment type="similarity">
    <text evidence="2">Belongs to the cation transport ATPase (P-type) (TC 3.A.3) family. Type V subfamily.</text>
</comment>
<dbReference type="InterPro" id="IPR023298">
    <property type="entry name" value="ATPase_P-typ_TM_dom_sf"/>
</dbReference>
<dbReference type="InterPro" id="IPR036412">
    <property type="entry name" value="HAD-like_sf"/>
</dbReference>
<keyword evidence="6" id="KW-0067">ATP-binding</keyword>
<evidence type="ECO:0000256" key="12">
    <source>
        <dbReference type="SAM" id="Phobius"/>
    </source>
</evidence>
<evidence type="ECO:0000259" key="14">
    <source>
        <dbReference type="Pfam" id="PF23143"/>
    </source>
</evidence>
<evidence type="ECO:0000256" key="5">
    <source>
        <dbReference type="ARBA" id="ARBA00022741"/>
    </source>
</evidence>
<feature type="transmembrane region" description="Helical" evidence="12">
    <location>
        <begin position="19"/>
        <end position="39"/>
    </location>
</feature>
<dbReference type="SUPFAM" id="SSF81660">
    <property type="entry name" value="Metal cation-transporting ATPase, ATP-binding domain N"/>
    <property type="match status" value="1"/>
</dbReference>
<dbReference type="Gene3D" id="3.40.50.1000">
    <property type="entry name" value="HAD superfamily/HAD-like"/>
    <property type="match status" value="1"/>
</dbReference>
<feature type="non-terminal residue" evidence="15">
    <location>
        <position position="1"/>
    </location>
</feature>
<dbReference type="InterPro" id="IPR023214">
    <property type="entry name" value="HAD_sf"/>
</dbReference>
<sequence>MGNIDDLVEDVSTFTARPLLLHGYLFPFAILQAIVYYLFNANVSTVSTTNTEDWLIAVAIVVASQIIVFLFTYWSIDVKCFLCYNRISDPYQAQYVKVRPTPNNGSTELLKLNRDNHTKLSKLWFIFQKTKYVYSDERQHFEALEFECNHELEYYKQCKGYDDPSELQHIKRLYGRNEMEMVVPEFGELFKERALAPFFVFQVFCVGLWCMDEYWYYALFTLLMLVTFEIMLVKHQMRNMQEIRRMGNRPHSISVFRQRKWRYVKSDQLVQGDLVCIQRSTEHNVPCDIILLRGSCIVDESTLTGESVPQMKEPIDALEDVKQRFDLNVHGKLHVLFGGTRVLQHTPQHSKDQGCIGYVMRTGFQTAQGKLLRTILFGVKRVTANNFETFCFILFLLVFAIAAAVYVWTRGSLDGTRSRYRLFFECTVIITSVVPPELPIELSLAVNQSIITLSKLFIYCTEPFRIPFAGKVEYCCFDKTGTLTSDDLLIEGIAGLPASNDTNKRQPGEEFHHEKDEPTTNEDSSSKKNLIDGKQVRSIKDCHGVRPLNASPVETLQVLATCHSLAHLDDGLVGDPLEKKILEAIDWNYTKSGTVAPRRAASRQQHPSQPLKIVQRFHFNSTLKRMSVMASTRAANGTGPDTYVCCVKGAPEVIKPMLVNAPAHYNSTYMEMSRLGARVLALARRNLGHLSDAQVRELTRYDIERSLEFCGFVLITCPLKEDSRAVSLELLHSGHRLMMITGDAPLTACHVAASLEFITKPTLILTTTKARTNFVGRDYSTKQEKNKEECTDEQNDERETKQIDEFKDSLWQWTSIDESTVVPFKPCVTELKRLISEHDLCLTGDALSFICEMHASFASKLIQTIKVFARVSPKQKETIVTSLKGAGHHVLMCGDGTNDVGALKHAHVGVALLSTSSPSVSSGSTSSSGQTTTCSSPINRENNSNSNNSAINSSNNSRSKGNNLKILPPTAISPVGLQQQRASLTSKMANGSGGNARGLATRLTEREMLAMQRRDKVLEAQRQLKAMLEEQDRAQLVKLGDASIAAPFTSRLSSVQCICHIIKQGRCTLVTTLQMFKILALNALMSAYCHSVMYLDGIKFSDGQVTLQGLLSTACFLFITRSKPLAKLHQQRPLPNIFNAYTLLTVLSQFLVHFGSLVYLYEYAKSVEAGLAPQLSVTNTTLALESPATSNNAATNGGKVTTQLLNATDGLLSNHSLTTEEILEKTTTEFKPSLVNSTVYIIWLSLQISTFIVNYKGHPFMQNLSGNRPLLYSFVGSVLFIVACIKNWAPELREQFSLVTFTSEFQNVLLTTVAFDLVVSYVLDRVCDYMFARVHLRPLRL</sequence>
<proteinExistence type="inferred from homology"/>
<dbReference type="Pfam" id="PF00122">
    <property type="entry name" value="E1-E2_ATPase"/>
    <property type="match status" value="1"/>
</dbReference>
<evidence type="ECO:0000256" key="10">
    <source>
        <dbReference type="ARBA" id="ARBA00023136"/>
    </source>
</evidence>
<reference evidence="15 16" key="1">
    <citation type="submission" date="2020-10" db="EMBL/GenBank/DDBJ databases">
        <authorList>
            <person name="Klimov P.B."/>
            <person name="Dyachkov S.M."/>
            <person name="Chetverikov P.E."/>
        </authorList>
    </citation>
    <scope>NUCLEOTIDE SEQUENCE [LARGE SCALE GENOMIC DNA]</scope>
    <source>
        <strain evidence="15">BMOC 18-1129-001#AD2665</strain>
        <tissue evidence="15">Entire mites</tissue>
    </source>
</reference>
<dbReference type="SFLD" id="SFLDS00003">
    <property type="entry name" value="Haloacid_Dehalogenase"/>
    <property type="match status" value="1"/>
</dbReference>
<keyword evidence="10 12" id="KW-0472">Membrane</keyword>
<dbReference type="InterPro" id="IPR057255">
    <property type="entry name" value="2TM_P5A-ATPase"/>
</dbReference>
<keyword evidence="3 12" id="KW-0812">Transmembrane</keyword>